<feature type="compositionally biased region" description="Basic and acidic residues" evidence="1">
    <location>
        <begin position="252"/>
        <end position="263"/>
    </location>
</feature>
<accession>A0A4C1T577</accession>
<feature type="compositionally biased region" description="Basic and acidic residues" evidence="1">
    <location>
        <begin position="344"/>
        <end position="353"/>
    </location>
</feature>
<reference evidence="2 3" key="1">
    <citation type="journal article" date="2019" name="Commun. Biol.">
        <title>The bagworm genome reveals a unique fibroin gene that provides high tensile strength.</title>
        <authorList>
            <person name="Kono N."/>
            <person name="Nakamura H."/>
            <person name="Ohtoshi R."/>
            <person name="Tomita M."/>
            <person name="Numata K."/>
            <person name="Arakawa K."/>
        </authorList>
    </citation>
    <scope>NUCLEOTIDE SEQUENCE [LARGE SCALE GENOMIC DNA]</scope>
</reference>
<name>A0A4C1T577_EUMVA</name>
<dbReference type="InterPro" id="IPR008042">
    <property type="entry name" value="Retrotrans_Pao"/>
</dbReference>
<protein>
    <submittedName>
        <fullName evidence="2">Uncharacterized protein</fullName>
    </submittedName>
</protein>
<sequence length="353" mass="39590">MTDVCNVWRNSPTDPLKTFQLKSVTYGGDDIDEVQSIRIKVESTLALTHMLLRKCRSNIGVADPNASEVAYGARSHVRSDDHSGNIQVRLLLSKEVPLKPTEIPRLELYGALVGACLYAKIVGSLRVQIRQVSFWTDFHYCLSCSTICLATEFTEFTLSRPARRAGRGNGGGSFCSCRDRAATDNSLCCTPASKSESESEARPENRTKIKIMVDSVVDIKDERSHLISSWTELRPKTSSNDRHPPGAVARAHVTDRRMRENGRQPRGRLCNISTRALTQTTEASFRNSTHDIRDHARTYPLASLRMLRSELKSGQERRMEPKSKYDGYMTGIGTKTQPQKSRMKQIDTEHTKG</sequence>
<evidence type="ECO:0000313" key="2">
    <source>
        <dbReference type="EMBL" id="GBP09673.1"/>
    </source>
</evidence>
<feature type="compositionally biased region" description="Basic and acidic residues" evidence="1">
    <location>
        <begin position="234"/>
        <end position="244"/>
    </location>
</feature>
<evidence type="ECO:0000256" key="1">
    <source>
        <dbReference type="SAM" id="MobiDB-lite"/>
    </source>
</evidence>
<feature type="region of interest" description="Disordered" evidence="1">
    <location>
        <begin position="234"/>
        <end position="266"/>
    </location>
</feature>
<comment type="caution">
    <text evidence="2">The sequence shown here is derived from an EMBL/GenBank/DDBJ whole genome shotgun (WGS) entry which is preliminary data.</text>
</comment>
<keyword evidence="3" id="KW-1185">Reference proteome</keyword>
<gene>
    <name evidence="2" type="ORF">EVAR_70434_1</name>
</gene>
<proteinExistence type="predicted"/>
<dbReference type="AlphaFoldDB" id="A0A4C1T577"/>
<feature type="compositionally biased region" description="Basic and acidic residues" evidence="1">
    <location>
        <begin position="311"/>
        <end position="325"/>
    </location>
</feature>
<dbReference type="Proteomes" id="UP000299102">
    <property type="component" value="Unassembled WGS sequence"/>
</dbReference>
<evidence type="ECO:0000313" key="3">
    <source>
        <dbReference type="Proteomes" id="UP000299102"/>
    </source>
</evidence>
<organism evidence="2 3">
    <name type="scientific">Eumeta variegata</name>
    <name type="common">Bagworm moth</name>
    <name type="synonym">Eumeta japonica</name>
    <dbReference type="NCBI Taxonomy" id="151549"/>
    <lineage>
        <taxon>Eukaryota</taxon>
        <taxon>Metazoa</taxon>
        <taxon>Ecdysozoa</taxon>
        <taxon>Arthropoda</taxon>
        <taxon>Hexapoda</taxon>
        <taxon>Insecta</taxon>
        <taxon>Pterygota</taxon>
        <taxon>Neoptera</taxon>
        <taxon>Endopterygota</taxon>
        <taxon>Lepidoptera</taxon>
        <taxon>Glossata</taxon>
        <taxon>Ditrysia</taxon>
        <taxon>Tineoidea</taxon>
        <taxon>Psychidae</taxon>
        <taxon>Oiketicinae</taxon>
        <taxon>Eumeta</taxon>
    </lineage>
</organism>
<dbReference type="EMBL" id="BGZK01004560">
    <property type="protein sequence ID" value="GBP09673.1"/>
    <property type="molecule type" value="Genomic_DNA"/>
</dbReference>
<dbReference type="Pfam" id="PF05380">
    <property type="entry name" value="Peptidase_A17"/>
    <property type="match status" value="1"/>
</dbReference>
<feature type="region of interest" description="Disordered" evidence="1">
    <location>
        <begin position="311"/>
        <end position="353"/>
    </location>
</feature>